<dbReference type="Proteomes" id="UP000198873">
    <property type="component" value="Unassembled WGS sequence"/>
</dbReference>
<dbReference type="AlphaFoldDB" id="A0A1I6U9Q7"/>
<dbReference type="GO" id="GO:0005886">
    <property type="term" value="C:plasma membrane"/>
    <property type="evidence" value="ECO:0007669"/>
    <property type="project" value="TreeGrafter"/>
</dbReference>
<dbReference type="InterPro" id="IPR007383">
    <property type="entry name" value="DUF445"/>
</dbReference>
<accession>A0A1I6U9Q7</accession>
<evidence type="ECO:0000313" key="2">
    <source>
        <dbReference type="Proteomes" id="UP000198873"/>
    </source>
</evidence>
<dbReference type="EMBL" id="FPAB01000005">
    <property type="protein sequence ID" value="SFS98151.1"/>
    <property type="molecule type" value="Genomic_DNA"/>
</dbReference>
<dbReference type="STRING" id="1176198.SAMN05444716_105388"/>
<evidence type="ECO:0000313" key="1">
    <source>
        <dbReference type="EMBL" id="SFS98151.1"/>
    </source>
</evidence>
<dbReference type="PANTHER" id="PTHR38442:SF1">
    <property type="entry name" value="INNER MEMBRANE PROTEIN"/>
    <property type="match status" value="1"/>
</dbReference>
<protein>
    <submittedName>
        <fullName evidence="1">Uncharacterized membrane-anchored protein YjiN, DUF445 family</fullName>
    </submittedName>
</protein>
<dbReference type="Pfam" id="PF04286">
    <property type="entry name" value="DUF445"/>
    <property type="match status" value="1"/>
</dbReference>
<proteinExistence type="predicted"/>
<dbReference type="PANTHER" id="PTHR38442">
    <property type="entry name" value="INNER MEMBRANE PROTEIN-RELATED"/>
    <property type="match status" value="1"/>
</dbReference>
<organism evidence="1 2">
    <name type="scientific">Streptomyces harbinensis</name>
    <dbReference type="NCBI Taxonomy" id="1176198"/>
    <lineage>
        <taxon>Bacteria</taxon>
        <taxon>Bacillati</taxon>
        <taxon>Actinomycetota</taxon>
        <taxon>Actinomycetes</taxon>
        <taxon>Kitasatosporales</taxon>
        <taxon>Streptomycetaceae</taxon>
        <taxon>Streptomyces</taxon>
    </lineage>
</organism>
<gene>
    <name evidence="1" type="ORF">SAMN05444716_105388</name>
</gene>
<keyword evidence="2" id="KW-1185">Reference proteome</keyword>
<reference evidence="2" key="1">
    <citation type="submission" date="2016-10" db="EMBL/GenBank/DDBJ databases">
        <authorList>
            <person name="Varghese N."/>
            <person name="Submissions S."/>
        </authorList>
    </citation>
    <scope>NUCLEOTIDE SEQUENCE [LARGE SCALE GENOMIC DNA]</scope>
    <source>
        <strain evidence="2">CGMCC 4.7047</strain>
    </source>
</reference>
<sequence>MGDMSFTAADVAKQRSLRRMKGVATGLLVAVALVYALATWAEHRGAGAWAGYVAAAAEAGMVGALADWFAVTALFRHPLGLPIPHTAIIPTKKDQLGQSLGDFVGDNFLAEDVVRGKLRSLGLSRRAGTWLTRPENTDRVTAELATAVRGSLTVLRDADVQAVIGEAITRQAGAREISPHLGDLLDRTVTAGAHHRLVDLVCARAHDWLVLHRDSVLEAVEGGAPGWTPRFVDRRIGERVYRELLRFVTEMRDSPDHPARGALDRFLTDFAQQLKDDPDTRARVERLKTDLLGRPEVQDLIASAWSAVRAMILTAAEDEHSALRRRARAALLSLGHRLATDDRLGTKLDGWVTDAALHVVSGYRAEITSLISDTVASWDARTTSRKIELHIGRDLQFIRLNGTIIGSLAGLTIHAVTQLFT</sequence>
<name>A0A1I6U9Q7_9ACTN</name>